<dbReference type="EMBL" id="BNCQ01000140">
    <property type="protein sequence ID" value="GIM17455.1"/>
    <property type="molecule type" value="Genomic_DNA"/>
</dbReference>
<organism evidence="1 2">
    <name type="scientific">Volvox reticuliferus</name>
    <dbReference type="NCBI Taxonomy" id="1737510"/>
    <lineage>
        <taxon>Eukaryota</taxon>
        <taxon>Viridiplantae</taxon>
        <taxon>Chlorophyta</taxon>
        <taxon>core chlorophytes</taxon>
        <taxon>Chlorophyceae</taxon>
        <taxon>CS clade</taxon>
        <taxon>Chlamydomonadales</taxon>
        <taxon>Volvocaceae</taxon>
        <taxon>Volvox</taxon>
    </lineage>
</organism>
<protein>
    <submittedName>
        <fullName evidence="1">Uncharacterized protein</fullName>
    </submittedName>
</protein>
<comment type="caution">
    <text evidence="1">The sequence shown here is derived from an EMBL/GenBank/DDBJ whole genome shotgun (WGS) entry which is preliminary data.</text>
</comment>
<dbReference type="AlphaFoldDB" id="A0A8J4GXT6"/>
<gene>
    <name evidence="1" type="ORF">Vretimale_20004</name>
</gene>
<proteinExistence type="predicted"/>
<sequence length="366" mass="40893">FWLDLDLAVLPPDAWELFRASHHPYRMSQRIFCVFLARSGLGCASPRRLGNIPCLPPSVQNVPTNFLCVFGSTWTWLCFPPTPGNYSVPPTIRTECPNKFSVCFWLDLDLAVLPPDAWELFRASHHPYRMSQRIFCVFLARPGLGCASPRRLGIIPCLPPSVQKVPTIFLCVFLARSGLGCASPRRLGIIPCLPPSVQNVPTNSLCVFGSIWTWLCFPPTPGNYSVPPTIRTECPNEFSVCFWLDLDLAVLPPDAWELFRASHHPYRMSQQIFCVFLARPGLGCASPRRLGIIPCLPPSVQNVPTNFLCVFGSTWTWMCFPPTPGNYSVPPTIRTEGSNDFSVCVFGSIWTWLCFPPTPGNYSLPP</sequence>
<evidence type="ECO:0000313" key="1">
    <source>
        <dbReference type="EMBL" id="GIM17455.1"/>
    </source>
</evidence>
<reference evidence="1" key="1">
    <citation type="journal article" date="2021" name="Proc. Natl. Acad. Sci. U.S.A.">
        <title>Three genomes in the algal genus Volvox reveal the fate of a haploid sex-determining region after a transition to homothallism.</title>
        <authorList>
            <person name="Yamamoto K."/>
            <person name="Hamaji T."/>
            <person name="Kawai-Toyooka H."/>
            <person name="Matsuzaki R."/>
            <person name="Takahashi F."/>
            <person name="Nishimura Y."/>
            <person name="Kawachi M."/>
            <person name="Noguchi H."/>
            <person name="Minakuchi Y."/>
            <person name="Umen J.G."/>
            <person name="Toyoda A."/>
            <person name="Nozaki H."/>
        </authorList>
    </citation>
    <scope>NUCLEOTIDE SEQUENCE</scope>
    <source>
        <strain evidence="1">NIES-3785</strain>
    </source>
</reference>
<name>A0A8J4GXT6_9CHLO</name>
<feature type="non-terminal residue" evidence="1">
    <location>
        <position position="1"/>
    </location>
</feature>
<evidence type="ECO:0000313" key="2">
    <source>
        <dbReference type="Proteomes" id="UP000722791"/>
    </source>
</evidence>
<dbReference type="Proteomes" id="UP000722791">
    <property type="component" value="Unassembled WGS sequence"/>
</dbReference>
<accession>A0A8J4GXT6</accession>
<feature type="non-terminal residue" evidence="1">
    <location>
        <position position="366"/>
    </location>
</feature>